<comment type="subcellular location">
    <subcellularLocation>
        <location evidence="1">Membrane</location>
        <topology evidence="1">Multi-pass membrane protein</topology>
    </subcellularLocation>
</comment>
<dbReference type="PRINTS" id="PR00237">
    <property type="entry name" value="GPCRRHODOPSN"/>
</dbReference>
<feature type="transmembrane region" description="Helical" evidence="10">
    <location>
        <begin position="59"/>
        <end position="79"/>
    </location>
</feature>
<feature type="transmembrane region" description="Helical" evidence="10">
    <location>
        <begin position="225"/>
        <end position="245"/>
    </location>
</feature>
<evidence type="ECO:0000256" key="5">
    <source>
        <dbReference type="ARBA" id="ARBA00023040"/>
    </source>
</evidence>
<keyword evidence="3 10" id="KW-0812">Transmembrane</keyword>
<dbReference type="CDD" id="cd00637">
    <property type="entry name" value="7tm_classA_rhodopsin-like"/>
    <property type="match status" value="1"/>
</dbReference>
<evidence type="ECO:0000313" key="12">
    <source>
        <dbReference type="EMBL" id="KAK8403653.1"/>
    </source>
</evidence>
<dbReference type="AlphaFoldDB" id="A0AAW0UWP8"/>
<dbReference type="GO" id="GO:0016020">
    <property type="term" value="C:membrane"/>
    <property type="evidence" value="ECO:0007669"/>
    <property type="project" value="UniProtKB-SubCell"/>
</dbReference>
<accession>A0AAW0UWP8</accession>
<name>A0AAW0UWP8_SCYPA</name>
<protein>
    <recommendedName>
        <fullName evidence="11">G-protein coupled receptors family 1 profile domain-containing protein</fullName>
    </recommendedName>
</protein>
<feature type="transmembrane region" description="Helical" evidence="10">
    <location>
        <begin position="105"/>
        <end position="129"/>
    </location>
</feature>
<feature type="transmembrane region" description="Helical" evidence="10">
    <location>
        <begin position="141"/>
        <end position="165"/>
    </location>
</feature>
<keyword evidence="4 10" id="KW-1133">Transmembrane helix</keyword>
<dbReference type="PANTHER" id="PTHR24243:SF208">
    <property type="entry name" value="PYROKININ-1 RECEPTOR"/>
    <property type="match status" value="1"/>
</dbReference>
<dbReference type="InterPro" id="IPR000276">
    <property type="entry name" value="GPCR_Rhodpsn"/>
</dbReference>
<evidence type="ECO:0000256" key="6">
    <source>
        <dbReference type="ARBA" id="ARBA00023136"/>
    </source>
</evidence>
<keyword evidence="5" id="KW-0297">G-protein coupled receptor</keyword>
<evidence type="ECO:0000256" key="7">
    <source>
        <dbReference type="ARBA" id="ARBA00023170"/>
    </source>
</evidence>
<evidence type="ECO:0000256" key="9">
    <source>
        <dbReference type="SAM" id="MobiDB-lite"/>
    </source>
</evidence>
<organism evidence="12 13">
    <name type="scientific">Scylla paramamosain</name>
    <name type="common">Mud crab</name>
    <dbReference type="NCBI Taxonomy" id="85552"/>
    <lineage>
        <taxon>Eukaryota</taxon>
        <taxon>Metazoa</taxon>
        <taxon>Ecdysozoa</taxon>
        <taxon>Arthropoda</taxon>
        <taxon>Crustacea</taxon>
        <taxon>Multicrustacea</taxon>
        <taxon>Malacostraca</taxon>
        <taxon>Eumalacostraca</taxon>
        <taxon>Eucarida</taxon>
        <taxon>Decapoda</taxon>
        <taxon>Pleocyemata</taxon>
        <taxon>Brachyura</taxon>
        <taxon>Eubrachyura</taxon>
        <taxon>Portunoidea</taxon>
        <taxon>Portunidae</taxon>
        <taxon>Portuninae</taxon>
        <taxon>Scylla</taxon>
    </lineage>
</organism>
<keyword evidence="6 10" id="KW-0472">Membrane</keyword>
<comment type="caution">
    <text evidence="12">The sequence shown here is derived from an EMBL/GenBank/DDBJ whole genome shotgun (WGS) entry which is preliminary data.</text>
</comment>
<evidence type="ECO:0000256" key="1">
    <source>
        <dbReference type="ARBA" id="ARBA00004141"/>
    </source>
</evidence>
<keyword evidence="13" id="KW-1185">Reference proteome</keyword>
<evidence type="ECO:0000256" key="2">
    <source>
        <dbReference type="ARBA" id="ARBA00010663"/>
    </source>
</evidence>
<feature type="transmembrane region" description="Helical" evidence="10">
    <location>
        <begin position="20"/>
        <end position="47"/>
    </location>
</feature>
<dbReference type="PANTHER" id="PTHR24243">
    <property type="entry name" value="G-PROTEIN COUPLED RECEPTOR"/>
    <property type="match status" value="1"/>
</dbReference>
<dbReference type="GO" id="GO:0004930">
    <property type="term" value="F:G protein-coupled receptor activity"/>
    <property type="evidence" value="ECO:0007669"/>
    <property type="project" value="UniProtKB-KW"/>
</dbReference>
<dbReference type="Gene3D" id="1.20.1070.10">
    <property type="entry name" value="Rhodopsin 7-helix transmembrane proteins"/>
    <property type="match status" value="1"/>
</dbReference>
<keyword evidence="8" id="KW-0807">Transducer</keyword>
<dbReference type="PROSITE" id="PS50262">
    <property type="entry name" value="G_PROTEIN_RECEP_F1_2"/>
    <property type="match status" value="1"/>
</dbReference>
<comment type="similarity">
    <text evidence="2">Belongs to the G-protein coupled receptor 1 family.</text>
</comment>
<dbReference type="SUPFAM" id="SSF81321">
    <property type="entry name" value="Family A G protein-coupled receptor-like"/>
    <property type="match status" value="1"/>
</dbReference>
<evidence type="ECO:0000259" key="11">
    <source>
        <dbReference type="PROSITE" id="PS50262"/>
    </source>
</evidence>
<feature type="domain" description="G-protein coupled receptors family 1 profile" evidence="11">
    <location>
        <begin position="39"/>
        <end position="272"/>
    </location>
</feature>
<feature type="transmembrane region" description="Helical" evidence="10">
    <location>
        <begin position="251"/>
        <end position="275"/>
    </location>
</feature>
<dbReference type="Proteomes" id="UP001487740">
    <property type="component" value="Unassembled WGS sequence"/>
</dbReference>
<dbReference type="InterPro" id="IPR017452">
    <property type="entry name" value="GPCR_Rhodpsn_7TM"/>
</dbReference>
<gene>
    <name evidence="12" type="ORF">O3P69_000030</name>
</gene>
<sequence length="328" mass="35754">MNTTDNNTLYEPGEAPVPAALLWFALVHCYCVIVIGTLGNALALWCVGTCGKTRRPVKVLLFSVFLPALMLCLVTRPGVGETLIGLLTRNPHRISRMVVDINSAVYASLATAELVSIAVVAVVRAVSVLSPQVRILEIRGASLLVTVICLYSGVSGAGLVALMVMSDAHMVLVTILFFVNTTLPAVITAVAYILMIVAIHRNKRRLAASQQQAKSVSSMDQATRAMLAVFLSNLVFGVPHTIFHLMGKQPLYMSVIFHVLFSTHFMVDPLVFVWFNNNYRTRVHSYMQKVTHSLSSPTASSTVQYSSASQNDNNHPHSSTNRQADTNV</sequence>
<evidence type="ECO:0000256" key="8">
    <source>
        <dbReference type="ARBA" id="ARBA00023224"/>
    </source>
</evidence>
<keyword evidence="7" id="KW-0675">Receptor</keyword>
<feature type="transmembrane region" description="Helical" evidence="10">
    <location>
        <begin position="171"/>
        <end position="199"/>
    </location>
</feature>
<feature type="region of interest" description="Disordered" evidence="9">
    <location>
        <begin position="301"/>
        <end position="328"/>
    </location>
</feature>
<evidence type="ECO:0000256" key="4">
    <source>
        <dbReference type="ARBA" id="ARBA00022989"/>
    </source>
</evidence>
<evidence type="ECO:0000313" key="13">
    <source>
        <dbReference type="Proteomes" id="UP001487740"/>
    </source>
</evidence>
<evidence type="ECO:0000256" key="3">
    <source>
        <dbReference type="ARBA" id="ARBA00022692"/>
    </source>
</evidence>
<dbReference type="EMBL" id="JARAKH010000005">
    <property type="protein sequence ID" value="KAK8403653.1"/>
    <property type="molecule type" value="Genomic_DNA"/>
</dbReference>
<evidence type="ECO:0000256" key="10">
    <source>
        <dbReference type="SAM" id="Phobius"/>
    </source>
</evidence>
<proteinExistence type="inferred from homology"/>
<reference evidence="12 13" key="1">
    <citation type="submission" date="2023-03" db="EMBL/GenBank/DDBJ databases">
        <title>High-quality genome of Scylla paramamosain provides insights in environmental adaptation.</title>
        <authorList>
            <person name="Zhang L."/>
        </authorList>
    </citation>
    <scope>NUCLEOTIDE SEQUENCE [LARGE SCALE GENOMIC DNA]</scope>
    <source>
        <strain evidence="12">LZ_2023a</strain>
        <tissue evidence="12">Muscle</tissue>
    </source>
</reference>